<keyword evidence="1" id="KW-0472">Membrane</keyword>
<dbReference type="RefSeq" id="WP_166189032.1">
    <property type="nucleotide sequence ID" value="NZ_CP049811.1"/>
</dbReference>
<feature type="domain" description="Prepilin type IV endopeptidase peptidase" evidence="2">
    <location>
        <begin position="13"/>
        <end position="109"/>
    </location>
</feature>
<dbReference type="Pfam" id="PF01478">
    <property type="entry name" value="Peptidase_A24"/>
    <property type="match status" value="1"/>
</dbReference>
<feature type="transmembrane region" description="Helical" evidence="1">
    <location>
        <begin position="100"/>
        <end position="119"/>
    </location>
</feature>
<dbReference type="GO" id="GO:0004190">
    <property type="term" value="F:aspartic-type endopeptidase activity"/>
    <property type="evidence" value="ECO:0007669"/>
    <property type="project" value="InterPro"/>
</dbReference>
<evidence type="ECO:0000313" key="3">
    <source>
        <dbReference type="EMBL" id="QIK40045.1"/>
    </source>
</evidence>
<name>A0A6G7VJK2_9RHOB</name>
<keyword evidence="1" id="KW-0812">Transmembrane</keyword>
<dbReference type="AlphaFoldDB" id="A0A6G7VJK2"/>
<feature type="transmembrane region" description="Helical" evidence="1">
    <location>
        <begin position="59"/>
        <end position="80"/>
    </location>
</feature>
<keyword evidence="1" id="KW-1133">Transmembrane helix</keyword>
<dbReference type="Gene3D" id="1.20.120.1220">
    <property type="match status" value="1"/>
</dbReference>
<dbReference type="Proteomes" id="UP000500791">
    <property type="component" value="Chromosome"/>
</dbReference>
<evidence type="ECO:0000313" key="4">
    <source>
        <dbReference type="Proteomes" id="UP000500791"/>
    </source>
</evidence>
<keyword evidence="4" id="KW-1185">Reference proteome</keyword>
<sequence length="162" mass="17397">MTPTIALIHLCAVAIPALIAVWTDFSAMRIPNRISIAMLAIFVIVVPLTVPLSEIPMRLLAGGIVFAIGLVLYALGQMGAGDVKFAAAVFLFVDPADMTFFMRILGIMALTGLLTHRMVGRIPAMRAMAPDWASWSAKGVFSYGVALSVSLIFYLLLLATEI</sequence>
<feature type="transmembrane region" description="Helical" evidence="1">
    <location>
        <begin position="140"/>
        <end position="159"/>
    </location>
</feature>
<protein>
    <recommendedName>
        <fullName evidence="2">Prepilin type IV endopeptidase peptidase domain-containing protein</fullName>
    </recommendedName>
</protein>
<organism evidence="3 4">
    <name type="scientific">Pontivivens nitratireducens</name>
    <dbReference type="NCBI Taxonomy" id="2758038"/>
    <lineage>
        <taxon>Bacteria</taxon>
        <taxon>Pseudomonadati</taxon>
        <taxon>Pseudomonadota</taxon>
        <taxon>Alphaproteobacteria</taxon>
        <taxon>Rhodobacterales</taxon>
        <taxon>Paracoccaceae</taxon>
        <taxon>Pontivivens</taxon>
    </lineage>
</organism>
<dbReference type="InterPro" id="IPR000045">
    <property type="entry name" value="Prepilin_IV_endopep_pep"/>
</dbReference>
<feature type="transmembrane region" description="Helical" evidence="1">
    <location>
        <begin position="30"/>
        <end position="52"/>
    </location>
</feature>
<dbReference type="KEGG" id="mon:G8E03_04275"/>
<dbReference type="GO" id="GO:0016020">
    <property type="term" value="C:membrane"/>
    <property type="evidence" value="ECO:0007669"/>
    <property type="project" value="InterPro"/>
</dbReference>
<reference evidence="3 4" key="1">
    <citation type="submission" date="2020-03" db="EMBL/GenBank/DDBJ databases">
        <title>Complete genome sequence of Monaibacterium sp. ALG8 with diverse plasmids.</title>
        <authorList>
            <person name="Sun C."/>
        </authorList>
    </citation>
    <scope>NUCLEOTIDE SEQUENCE [LARGE SCALE GENOMIC DNA]</scope>
    <source>
        <strain evidence="3 4">ALG8</strain>
    </source>
</reference>
<accession>A0A6G7VJK2</accession>
<dbReference type="EMBL" id="CP049811">
    <property type="protein sequence ID" value="QIK40045.1"/>
    <property type="molecule type" value="Genomic_DNA"/>
</dbReference>
<gene>
    <name evidence="3" type="ORF">G8E03_04275</name>
</gene>
<proteinExistence type="predicted"/>
<evidence type="ECO:0000259" key="2">
    <source>
        <dbReference type="Pfam" id="PF01478"/>
    </source>
</evidence>
<evidence type="ECO:0000256" key="1">
    <source>
        <dbReference type="SAM" id="Phobius"/>
    </source>
</evidence>